<feature type="domain" description="Non-reducing end beta-L-arabinofuranosidase-like GH127 middle" evidence="2">
    <location>
        <begin position="456"/>
        <end position="549"/>
    </location>
</feature>
<dbReference type="SUPFAM" id="SSF48208">
    <property type="entry name" value="Six-hairpin glycosidases"/>
    <property type="match status" value="1"/>
</dbReference>
<feature type="domain" description="Non-reducing end beta-L-arabinofuranosidase-like GH127 catalytic" evidence="1">
    <location>
        <begin position="43"/>
        <end position="444"/>
    </location>
</feature>
<evidence type="ECO:0000259" key="3">
    <source>
        <dbReference type="Pfam" id="PF20737"/>
    </source>
</evidence>
<gene>
    <name evidence="4" type="ORF">F3D66_30890</name>
</gene>
<dbReference type="AlphaFoldDB" id="A0A5M5CX24"/>
<dbReference type="Pfam" id="PF07944">
    <property type="entry name" value="Beta-AFase-like_GH127_cat"/>
    <property type="match status" value="1"/>
</dbReference>
<proteinExistence type="predicted"/>
<dbReference type="GO" id="GO:0005975">
    <property type="term" value="P:carbohydrate metabolic process"/>
    <property type="evidence" value="ECO:0007669"/>
    <property type="project" value="InterPro"/>
</dbReference>
<dbReference type="InterPro" id="IPR049049">
    <property type="entry name" value="Beta-AFase-like_GH127_C"/>
</dbReference>
<dbReference type="InterPro" id="IPR008928">
    <property type="entry name" value="6-hairpin_glycosidase_sf"/>
</dbReference>
<keyword evidence="5" id="KW-1185">Reference proteome</keyword>
<evidence type="ECO:0008006" key="6">
    <source>
        <dbReference type="Google" id="ProtNLM"/>
    </source>
</evidence>
<evidence type="ECO:0000259" key="1">
    <source>
        <dbReference type="Pfam" id="PF07944"/>
    </source>
</evidence>
<evidence type="ECO:0000313" key="5">
    <source>
        <dbReference type="Proteomes" id="UP000473905"/>
    </source>
</evidence>
<protein>
    <recommendedName>
        <fullName evidence="6">Glycoside hydrolase family 127 protein</fullName>
    </recommendedName>
</protein>
<reference evidence="4 5" key="1">
    <citation type="journal article" date="2019" name="Nat. Med.">
        <title>A library of human gut bacterial isolates paired with longitudinal multiomics data enables mechanistic microbiome research.</title>
        <authorList>
            <person name="Poyet M."/>
            <person name="Groussin M."/>
            <person name="Gibbons S.M."/>
            <person name="Avila-Pacheco J."/>
            <person name="Jiang X."/>
            <person name="Kearney S.M."/>
            <person name="Perrotta A.R."/>
            <person name="Berdy B."/>
            <person name="Zhao S."/>
            <person name="Lieberman T.D."/>
            <person name="Swanson P.K."/>
            <person name="Smith M."/>
            <person name="Roesemann S."/>
            <person name="Alexander J.E."/>
            <person name="Rich S.A."/>
            <person name="Livny J."/>
            <person name="Vlamakis H."/>
            <person name="Clish C."/>
            <person name="Bullock K."/>
            <person name="Deik A."/>
            <person name="Scott J."/>
            <person name="Pierce K.A."/>
            <person name="Xavier R.J."/>
            <person name="Alm E.J."/>
        </authorList>
    </citation>
    <scope>NUCLEOTIDE SEQUENCE [LARGE SCALE GENOMIC DNA]</scope>
    <source>
        <strain evidence="4 5">BIOML-A134</strain>
    </source>
</reference>
<evidence type="ECO:0000313" key="4">
    <source>
        <dbReference type="EMBL" id="KAA4088367.1"/>
    </source>
</evidence>
<dbReference type="PANTHER" id="PTHR43465:SF1">
    <property type="entry name" value="NON-REDUCING END BETA-L-ARABINOFURANOSIDASE"/>
    <property type="match status" value="1"/>
</dbReference>
<dbReference type="PANTHER" id="PTHR43465">
    <property type="entry name" value="DUF1680 DOMAIN PROTEIN (AFU_ORTHOLOGUE AFUA_1G08910)"/>
    <property type="match status" value="1"/>
</dbReference>
<dbReference type="EMBL" id="VWKB01000085">
    <property type="protein sequence ID" value="KAA4088367.1"/>
    <property type="molecule type" value="Genomic_DNA"/>
</dbReference>
<name>A0A5M5CX24_BACOV</name>
<sequence>MKTQIICSLFISGCVIPSYSHTRPYIDATQNSCAKVHCLNMGEVAWSDGFWKDRFDMVIPNVIPAQYDYFMGFSEYNFRIVGDKADPKNGFRGTHWQDGDYYKWLEAQVAVYSVTKDPVLLDLIEEKATLLARSVADDGYITTHTQIGFGLLSEKKKYKNTKRFIAPNQHETYNMGHFLTLATTHYRVTGRRTLIDAAIKVGNFLDSYFKVMTPELTDIDYNPTQIMGLMELYRCTGDKRYMDCANRFISARGQKNGRTENQNDTKLRSEKRAVGHAVLAPVLYIGAADYVAESGDTVLLGALKNIWEDMYLRKASFTGGLGNVHGGPSEKNRNEVVHEAFGYPYHIHSASAYNETCATFYGAYFSWRMFMLTGEVKYLDTMEKAFYNNLSSMGLDGKSYFYTNVLRWHADNHYMLSMDYHNRWTTECACVCCPTSLARFLAETKEYAYAKNDDALYVTLYGSNNIETSIKGQNVAFSQSTDYPWNGNIRMTYKGDKNADFILKLRIPEWADQPQVMVNNESVETQAGTFASVARKWRKGDVVEISLNMKPQIVEANPMVEELRNQVAVSCGPLVYCAEAVDLPNGVEMKDVIIPSDAEFIEKFDKALLGGVRTLTTEALVRKSSFDENNLYSPLKRGYDDFTLKLIPYYAWANRGECEMTVFFPLRW</sequence>
<dbReference type="Gene3D" id="1.50.10.20">
    <property type="match status" value="1"/>
</dbReference>
<dbReference type="InterPro" id="IPR012878">
    <property type="entry name" value="Beta-AFase-like_GH127_cat"/>
</dbReference>
<dbReference type="Pfam" id="PF20736">
    <property type="entry name" value="Glyco_hydro127M"/>
    <property type="match status" value="1"/>
</dbReference>
<dbReference type="InterPro" id="IPR049046">
    <property type="entry name" value="Beta-AFase-like_GH127_middle"/>
</dbReference>
<dbReference type="InterPro" id="IPR049174">
    <property type="entry name" value="Beta-AFase-like"/>
</dbReference>
<evidence type="ECO:0000259" key="2">
    <source>
        <dbReference type="Pfam" id="PF20736"/>
    </source>
</evidence>
<dbReference type="Proteomes" id="UP000473905">
    <property type="component" value="Unassembled WGS sequence"/>
</dbReference>
<comment type="caution">
    <text evidence="4">The sequence shown here is derived from an EMBL/GenBank/DDBJ whole genome shotgun (WGS) entry which is preliminary data.</text>
</comment>
<organism evidence="4 5">
    <name type="scientific">Bacteroides ovatus</name>
    <dbReference type="NCBI Taxonomy" id="28116"/>
    <lineage>
        <taxon>Bacteria</taxon>
        <taxon>Pseudomonadati</taxon>
        <taxon>Bacteroidota</taxon>
        <taxon>Bacteroidia</taxon>
        <taxon>Bacteroidales</taxon>
        <taxon>Bacteroidaceae</taxon>
        <taxon>Bacteroides</taxon>
    </lineage>
</organism>
<accession>A0A5M5CX24</accession>
<feature type="domain" description="Non-reducing end beta-L-arabinofuranosidase-like GH127 C-terminal" evidence="3">
    <location>
        <begin position="551"/>
        <end position="665"/>
    </location>
</feature>
<dbReference type="Pfam" id="PF20737">
    <property type="entry name" value="Glyco_hydro127C"/>
    <property type="match status" value="1"/>
</dbReference>